<feature type="region of interest" description="Disordered" evidence="1">
    <location>
        <begin position="1"/>
        <end position="56"/>
    </location>
</feature>
<evidence type="ECO:0000256" key="1">
    <source>
        <dbReference type="SAM" id="MobiDB-lite"/>
    </source>
</evidence>
<reference evidence="3" key="2">
    <citation type="submission" date="2024-04" db="EMBL/GenBank/DDBJ databases">
        <authorList>
            <person name="Chen Y."/>
            <person name="Shah S."/>
            <person name="Dougan E. K."/>
            <person name="Thang M."/>
            <person name="Chan C."/>
        </authorList>
    </citation>
    <scope>NUCLEOTIDE SEQUENCE [LARGE SCALE GENOMIC DNA]</scope>
</reference>
<protein>
    <submittedName>
        <fullName evidence="2">Uncharacterized protein</fullName>
    </submittedName>
</protein>
<feature type="compositionally biased region" description="Basic and acidic residues" evidence="1">
    <location>
        <begin position="94"/>
        <end position="111"/>
    </location>
</feature>
<dbReference type="EMBL" id="CAMXCT010000599">
    <property type="protein sequence ID" value="CAI3980949.1"/>
    <property type="molecule type" value="Genomic_DNA"/>
</dbReference>
<comment type="caution">
    <text evidence="2">The sequence shown here is derived from an EMBL/GenBank/DDBJ whole genome shotgun (WGS) entry which is preliminary data.</text>
</comment>
<name>A0A9P1BWU8_9DINO</name>
<dbReference type="AlphaFoldDB" id="A0A9P1BWU8"/>
<proteinExistence type="predicted"/>
<dbReference type="Proteomes" id="UP001152797">
    <property type="component" value="Unassembled WGS sequence"/>
</dbReference>
<dbReference type="EMBL" id="CAMXCT020000599">
    <property type="protein sequence ID" value="CAL1134324.1"/>
    <property type="molecule type" value="Genomic_DNA"/>
</dbReference>
<feature type="region of interest" description="Disordered" evidence="1">
    <location>
        <begin position="87"/>
        <end position="119"/>
    </location>
</feature>
<accession>A0A9P1BWU8</accession>
<evidence type="ECO:0000313" key="2">
    <source>
        <dbReference type="EMBL" id="CAI3980949.1"/>
    </source>
</evidence>
<sequence length="344" mass="39316">MKRPASQKRPATSLQKTASKRGKKDEQVEQEGEEEEPKEEDEEEEEQKSKRLPLTQKALKDHQAFLTEASKLSAEQFDKAFAKLPEQQQQSLWKRFEGSRKSVGRDEEYKQETTGTESQLRKKHLLRSWCMDGGKCSERYRKAFASITLEKKHGVEKTWLSKKQMEDELGLDEMKARLAARTLRWRRNPEDGRFFQFQKLSEKEATYVNKSKSSKVEAVVMGLKDKEKNQKKEKDDKWAKLSQVGDGTKTDEIQEKLMKFKTETSKDLATLDGGEFALKKNGEKTLLKHVQAVKKKAGASLDEITKLMAKKGAKKEVVAVLTKALSCLKECKAAKLQLSKALKA</sequence>
<evidence type="ECO:0000313" key="4">
    <source>
        <dbReference type="Proteomes" id="UP001152797"/>
    </source>
</evidence>
<gene>
    <name evidence="2" type="ORF">C1SCF055_LOCUS8789</name>
</gene>
<dbReference type="OrthoDB" id="409009at2759"/>
<keyword evidence="4" id="KW-1185">Reference proteome</keyword>
<organism evidence="2">
    <name type="scientific">Cladocopium goreaui</name>
    <dbReference type="NCBI Taxonomy" id="2562237"/>
    <lineage>
        <taxon>Eukaryota</taxon>
        <taxon>Sar</taxon>
        <taxon>Alveolata</taxon>
        <taxon>Dinophyceae</taxon>
        <taxon>Suessiales</taxon>
        <taxon>Symbiodiniaceae</taxon>
        <taxon>Cladocopium</taxon>
    </lineage>
</organism>
<reference evidence="2" key="1">
    <citation type="submission" date="2022-10" db="EMBL/GenBank/DDBJ databases">
        <authorList>
            <person name="Chen Y."/>
            <person name="Dougan E. K."/>
            <person name="Chan C."/>
            <person name="Rhodes N."/>
            <person name="Thang M."/>
        </authorList>
    </citation>
    <scope>NUCLEOTIDE SEQUENCE</scope>
</reference>
<evidence type="ECO:0000313" key="3">
    <source>
        <dbReference type="EMBL" id="CAL1134324.1"/>
    </source>
</evidence>
<dbReference type="EMBL" id="CAMXCT030000599">
    <property type="protein sequence ID" value="CAL4768261.1"/>
    <property type="molecule type" value="Genomic_DNA"/>
</dbReference>
<feature type="compositionally biased region" description="Acidic residues" evidence="1">
    <location>
        <begin position="28"/>
        <end position="46"/>
    </location>
</feature>